<dbReference type="EMBL" id="CM008965">
    <property type="protein sequence ID" value="PNW84107.1"/>
    <property type="molecule type" value="Genomic_DNA"/>
</dbReference>
<evidence type="ECO:0000256" key="2">
    <source>
        <dbReference type="ARBA" id="ARBA00022679"/>
    </source>
</evidence>
<proteinExistence type="inferred from homology"/>
<keyword evidence="3" id="KW-0732">Signal</keyword>
<name>A0A2K3DU92_CHLRE</name>
<evidence type="ECO:0000313" key="5">
    <source>
        <dbReference type="EMBL" id="PNW84107.1"/>
    </source>
</evidence>
<dbReference type="InterPro" id="IPR051091">
    <property type="entry name" value="O-Glucosyltr/Glycosyltrsf_90"/>
</dbReference>
<dbReference type="GeneID" id="5717750"/>
<feature type="domain" description="Glycosyl transferase CAP10" evidence="4">
    <location>
        <begin position="151"/>
        <end position="411"/>
    </location>
</feature>
<evidence type="ECO:0000256" key="1">
    <source>
        <dbReference type="ARBA" id="ARBA00010118"/>
    </source>
</evidence>
<evidence type="ECO:0000256" key="3">
    <source>
        <dbReference type="SAM" id="SignalP"/>
    </source>
</evidence>
<keyword evidence="2" id="KW-0808">Transferase</keyword>
<dbReference type="KEGG" id="cre:CHLRE_04g221150v5"/>
<dbReference type="InterPro" id="IPR006598">
    <property type="entry name" value="CAP10"/>
</dbReference>
<sequence>MALPRELPVVVVCVSLLLDSLASAVASANEQTLPPPALPHVAAPLNSISPWNIHTEDWEQFLRDNLEADLKPWRARVPLTSSEIPKLLLYYHNEVKLAPHILVLLLVYNNRLYWITHPDGRAQLELPERASQYMHQLDRHLGKVLRAGRLQLPNVLFIYNTDDNALRIGNPNRNITVPPFSLCKSQGFFHGDDLDILVPQMIAIPDALHIVPWHLKKDLAFFRGVPSCSRMWEHTYKREEACSRMHLAYLSERDRRAGNATALDVGLADEYKVVGEKKSTPYELPKYDRVPLETHAHYKWLLNLEGMVAAYRMGQLLATNSLVLHQRSIYIEYFYRSLRPWVHYVPFWNATGPGGEPAMDDVYGVLEDVRRLDREQPVRVQQIIANGQAVAKLLGLQMRLEYYRVALERYKSLFPDMDQYLDSYVQELRKRGSDI</sequence>
<dbReference type="RefSeq" id="XP_042925254.1">
    <property type="nucleotide sequence ID" value="XM_043061902.1"/>
</dbReference>
<protein>
    <recommendedName>
        <fullName evidence="4">Glycosyl transferase CAP10 domain-containing protein</fullName>
    </recommendedName>
</protein>
<dbReference type="PANTHER" id="PTHR12203:SF35">
    <property type="entry name" value="PROTEIN O-GLUCOSYLTRANSFERASE 1"/>
    <property type="match status" value="1"/>
</dbReference>
<dbReference type="InParanoid" id="A0A2K3DU92"/>
<accession>A0A2K3DU92</accession>
<feature type="signal peptide" evidence="3">
    <location>
        <begin position="1"/>
        <end position="27"/>
    </location>
</feature>
<keyword evidence="6" id="KW-1185">Reference proteome</keyword>
<gene>
    <name evidence="5" type="ORF">CHLRE_04g221150v5</name>
</gene>
<dbReference type="AlphaFoldDB" id="A0A2K3DU92"/>
<dbReference type="PANTHER" id="PTHR12203">
    <property type="entry name" value="KDEL LYS-ASP-GLU-LEU CONTAINING - RELATED"/>
    <property type="match status" value="1"/>
</dbReference>
<dbReference type="GO" id="GO:0016740">
    <property type="term" value="F:transferase activity"/>
    <property type="evidence" value="ECO:0007669"/>
    <property type="project" value="UniProtKB-KW"/>
</dbReference>
<dbReference type="Pfam" id="PF05686">
    <property type="entry name" value="Glyco_transf_90"/>
    <property type="match status" value="1"/>
</dbReference>
<dbReference type="SMART" id="SM00672">
    <property type="entry name" value="CAP10"/>
    <property type="match status" value="1"/>
</dbReference>
<reference evidence="5 6" key="1">
    <citation type="journal article" date="2007" name="Science">
        <title>The Chlamydomonas genome reveals the evolution of key animal and plant functions.</title>
        <authorList>
            <person name="Merchant S.S."/>
            <person name="Prochnik S.E."/>
            <person name="Vallon O."/>
            <person name="Harris E.H."/>
            <person name="Karpowicz S.J."/>
            <person name="Witman G.B."/>
            <person name="Terry A."/>
            <person name="Salamov A."/>
            <person name="Fritz-Laylin L.K."/>
            <person name="Marechal-Drouard L."/>
            <person name="Marshall W.F."/>
            <person name="Qu L.H."/>
            <person name="Nelson D.R."/>
            <person name="Sanderfoot A.A."/>
            <person name="Spalding M.H."/>
            <person name="Kapitonov V.V."/>
            <person name="Ren Q."/>
            <person name="Ferris P."/>
            <person name="Lindquist E."/>
            <person name="Shapiro H."/>
            <person name="Lucas S.M."/>
            <person name="Grimwood J."/>
            <person name="Schmutz J."/>
            <person name="Cardol P."/>
            <person name="Cerutti H."/>
            <person name="Chanfreau G."/>
            <person name="Chen C.L."/>
            <person name="Cognat V."/>
            <person name="Croft M.T."/>
            <person name="Dent R."/>
            <person name="Dutcher S."/>
            <person name="Fernandez E."/>
            <person name="Fukuzawa H."/>
            <person name="Gonzalez-Ballester D."/>
            <person name="Gonzalez-Halphen D."/>
            <person name="Hallmann A."/>
            <person name="Hanikenne M."/>
            <person name="Hippler M."/>
            <person name="Inwood W."/>
            <person name="Jabbari K."/>
            <person name="Kalanon M."/>
            <person name="Kuras R."/>
            <person name="Lefebvre P.A."/>
            <person name="Lemaire S.D."/>
            <person name="Lobanov A.V."/>
            <person name="Lohr M."/>
            <person name="Manuell A."/>
            <person name="Meier I."/>
            <person name="Mets L."/>
            <person name="Mittag M."/>
            <person name="Mittelmeier T."/>
            <person name="Moroney J.V."/>
            <person name="Moseley J."/>
            <person name="Napoli C."/>
            <person name="Nedelcu A.M."/>
            <person name="Niyogi K."/>
            <person name="Novoselov S.V."/>
            <person name="Paulsen I.T."/>
            <person name="Pazour G."/>
            <person name="Purton S."/>
            <person name="Ral J.P."/>
            <person name="Riano-Pachon D.M."/>
            <person name="Riekhof W."/>
            <person name="Rymarquis L."/>
            <person name="Schroda M."/>
            <person name="Stern D."/>
            <person name="Umen J."/>
            <person name="Willows R."/>
            <person name="Wilson N."/>
            <person name="Zimmer S.L."/>
            <person name="Allmer J."/>
            <person name="Balk J."/>
            <person name="Bisova K."/>
            <person name="Chen C.J."/>
            <person name="Elias M."/>
            <person name="Gendler K."/>
            <person name="Hauser C."/>
            <person name="Lamb M.R."/>
            <person name="Ledford H."/>
            <person name="Long J.C."/>
            <person name="Minagawa J."/>
            <person name="Page M.D."/>
            <person name="Pan J."/>
            <person name="Pootakham W."/>
            <person name="Roje S."/>
            <person name="Rose A."/>
            <person name="Stahlberg E."/>
            <person name="Terauchi A.M."/>
            <person name="Yang P."/>
            <person name="Ball S."/>
            <person name="Bowler C."/>
            <person name="Dieckmann C.L."/>
            <person name="Gladyshev V.N."/>
            <person name="Green P."/>
            <person name="Jorgensen R."/>
            <person name="Mayfield S."/>
            <person name="Mueller-Roeber B."/>
            <person name="Rajamani S."/>
            <person name="Sayre R.T."/>
            <person name="Brokstein P."/>
            <person name="Dubchak I."/>
            <person name="Goodstein D."/>
            <person name="Hornick L."/>
            <person name="Huang Y.W."/>
            <person name="Jhaveri J."/>
            <person name="Luo Y."/>
            <person name="Martinez D."/>
            <person name="Ngau W.C."/>
            <person name="Otillar B."/>
            <person name="Poliakov A."/>
            <person name="Porter A."/>
            <person name="Szajkowski L."/>
            <person name="Werner G."/>
            <person name="Zhou K."/>
            <person name="Grigoriev I.V."/>
            <person name="Rokhsar D.S."/>
            <person name="Grossman A.R."/>
        </authorList>
    </citation>
    <scope>NUCLEOTIDE SEQUENCE [LARGE SCALE GENOMIC DNA]</scope>
    <source>
        <strain evidence="6">CC-503</strain>
    </source>
</reference>
<dbReference type="Gramene" id="PNW84107">
    <property type="protein sequence ID" value="PNW84107"/>
    <property type="gene ID" value="CHLRE_04g221150v5"/>
</dbReference>
<evidence type="ECO:0000313" key="6">
    <source>
        <dbReference type="Proteomes" id="UP000006906"/>
    </source>
</evidence>
<dbReference type="OrthoDB" id="541052at2759"/>
<organism evidence="5 6">
    <name type="scientific">Chlamydomonas reinhardtii</name>
    <name type="common">Chlamydomonas smithii</name>
    <dbReference type="NCBI Taxonomy" id="3055"/>
    <lineage>
        <taxon>Eukaryota</taxon>
        <taxon>Viridiplantae</taxon>
        <taxon>Chlorophyta</taxon>
        <taxon>core chlorophytes</taxon>
        <taxon>Chlorophyceae</taxon>
        <taxon>CS clade</taxon>
        <taxon>Chlamydomonadales</taxon>
        <taxon>Chlamydomonadaceae</taxon>
        <taxon>Chlamydomonas</taxon>
    </lineage>
</organism>
<evidence type="ECO:0000259" key="4">
    <source>
        <dbReference type="SMART" id="SM00672"/>
    </source>
</evidence>
<dbReference type="Proteomes" id="UP000006906">
    <property type="component" value="Chromosome 4"/>
</dbReference>
<comment type="similarity">
    <text evidence="1">Belongs to the glycosyltransferase 90 family.</text>
</comment>
<feature type="chain" id="PRO_5014325411" description="Glycosyl transferase CAP10 domain-containing protein" evidence="3">
    <location>
        <begin position="28"/>
        <end position="435"/>
    </location>
</feature>
<dbReference type="PaxDb" id="3055-EDP04126"/>